<keyword evidence="11" id="KW-0067">ATP-binding</keyword>
<comment type="subcellular location">
    <subcellularLocation>
        <location evidence="2">Cell inner membrane</location>
        <topology evidence="2">Multi-pass membrane protein</topology>
    </subcellularLocation>
</comment>
<reference evidence="18 19" key="1">
    <citation type="submission" date="2019-07" db="EMBL/GenBank/DDBJ databases">
        <title>Whole genome shotgun sequence of Vibrio superstes NBRC 103154.</title>
        <authorList>
            <person name="Hosoyama A."/>
            <person name="Uohara A."/>
            <person name="Ohji S."/>
            <person name="Ichikawa N."/>
        </authorList>
    </citation>
    <scope>NUCLEOTIDE SEQUENCE [LARGE SCALE GENOMIC DNA]</scope>
    <source>
        <strain evidence="18 19">NBRC 103154</strain>
    </source>
</reference>
<evidence type="ECO:0000256" key="12">
    <source>
        <dbReference type="ARBA" id="ARBA00022989"/>
    </source>
</evidence>
<dbReference type="GO" id="GO:0005524">
    <property type="term" value="F:ATP binding"/>
    <property type="evidence" value="ECO:0007669"/>
    <property type="project" value="UniProtKB-KW"/>
</dbReference>
<keyword evidence="13" id="KW-0902">Two-component regulatory system</keyword>
<evidence type="ECO:0000256" key="3">
    <source>
        <dbReference type="ARBA" id="ARBA00012438"/>
    </source>
</evidence>
<dbReference type="Pfam" id="PF00512">
    <property type="entry name" value="HisKA"/>
    <property type="match status" value="1"/>
</dbReference>
<dbReference type="PRINTS" id="PR00344">
    <property type="entry name" value="BCTRLSENSOR"/>
</dbReference>
<organism evidence="18 19">
    <name type="scientific">Vibrio superstes NBRC 103154</name>
    <dbReference type="NCBI Taxonomy" id="1219062"/>
    <lineage>
        <taxon>Bacteria</taxon>
        <taxon>Pseudomonadati</taxon>
        <taxon>Pseudomonadota</taxon>
        <taxon>Gammaproteobacteria</taxon>
        <taxon>Vibrionales</taxon>
        <taxon>Vibrionaceae</taxon>
        <taxon>Vibrio</taxon>
    </lineage>
</organism>
<keyword evidence="6" id="KW-0597">Phosphoprotein</keyword>
<dbReference type="OrthoDB" id="9772100at2"/>
<evidence type="ECO:0000256" key="4">
    <source>
        <dbReference type="ARBA" id="ARBA00022475"/>
    </source>
</evidence>
<evidence type="ECO:0000313" key="18">
    <source>
        <dbReference type="EMBL" id="GEM77995.1"/>
    </source>
</evidence>
<dbReference type="InterPro" id="IPR036097">
    <property type="entry name" value="HisK_dim/P_sf"/>
</dbReference>
<dbReference type="SUPFAM" id="SSF103190">
    <property type="entry name" value="Sensory domain-like"/>
    <property type="match status" value="1"/>
</dbReference>
<dbReference type="InterPro" id="IPR029151">
    <property type="entry name" value="Sensor-like_sf"/>
</dbReference>
<accession>A0A511QL09</accession>
<dbReference type="Gene3D" id="3.30.450.20">
    <property type="entry name" value="PAS domain"/>
    <property type="match status" value="2"/>
</dbReference>
<dbReference type="InterPro" id="IPR017055">
    <property type="entry name" value="Sig_transdc_His_kinase_DctB"/>
</dbReference>
<evidence type="ECO:0000256" key="1">
    <source>
        <dbReference type="ARBA" id="ARBA00000085"/>
    </source>
</evidence>
<dbReference type="CDD" id="cd00082">
    <property type="entry name" value="HisKA"/>
    <property type="match status" value="1"/>
</dbReference>
<dbReference type="AlphaFoldDB" id="A0A511QL09"/>
<evidence type="ECO:0000256" key="5">
    <source>
        <dbReference type="ARBA" id="ARBA00022519"/>
    </source>
</evidence>
<keyword evidence="7" id="KW-0808">Transferase</keyword>
<evidence type="ECO:0000256" key="6">
    <source>
        <dbReference type="ARBA" id="ARBA00022553"/>
    </source>
</evidence>
<evidence type="ECO:0000256" key="11">
    <source>
        <dbReference type="ARBA" id="ARBA00022840"/>
    </source>
</evidence>
<dbReference type="RefSeq" id="WP_119008828.1">
    <property type="nucleotide sequence ID" value="NZ_BJXK01000001.1"/>
</dbReference>
<evidence type="ECO:0000256" key="8">
    <source>
        <dbReference type="ARBA" id="ARBA00022692"/>
    </source>
</evidence>
<evidence type="ECO:0000256" key="13">
    <source>
        <dbReference type="ARBA" id="ARBA00023012"/>
    </source>
</evidence>
<evidence type="ECO:0000256" key="14">
    <source>
        <dbReference type="ARBA" id="ARBA00023136"/>
    </source>
</evidence>
<dbReference type="FunFam" id="1.10.287.130:FF:000049">
    <property type="entry name" value="C4-dicarboxylate transport sensor protein DctB"/>
    <property type="match status" value="1"/>
</dbReference>
<evidence type="ECO:0000256" key="9">
    <source>
        <dbReference type="ARBA" id="ARBA00022741"/>
    </source>
</evidence>
<evidence type="ECO:0000256" key="15">
    <source>
        <dbReference type="ARBA" id="ARBA00073143"/>
    </source>
</evidence>
<dbReference type="Gene3D" id="3.30.565.10">
    <property type="entry name" value="Histidine kinase-like ATPase, C-terminal domain"/>
    <property type="match status" value="1"/>
</dbReference>
<name>A0A511QL09_9VIBR</name>
<keyword evidence="4" id="KW-1003">Cell membrane</keyword>
<dbReference type="InterPro" id="IPR033479">
    <property type="entry name" value="dCache_1"/>
</dbReference>
<evidence type="ECO:0000256" key="10">
    <source>
        <dbReference type="ARBA" id="ARBA00022777"/>
    </source>
</evidence>
<dbReference type="GO" id="GO:0000155">
    <property type="term" value="F:phosphorelay sensor kinase activity"/>
    <property type="evidence" value="ECO:0007669"/>
    <property type="project" value="InterPro"/>
</dbReference>
<keyword evidence="14 16" id="KW-0472">Membrane</keyword>
<feature type="domain" description="Histidine kinase" evidence="17">
    <location>
        <begin position="376"/>
        <end position="588"/>
    </location>
</feature>
<dbReference type="InterPro" id="IPR005467">
    <property type="entry name" value="His_kinase_dom"/>
</dbReference>
<comment type="caution">
    <text evidence="18">The sequence shown here is derived from an EMBL/GenBank/DDBJ whole genome shotgun (WGS) entry which is preliminary data.</text>
</comment>
<dbReference type="PANTHER" id="PTHR43065">
    <property type="entry name" value="SENSOR HISTIDINE KINASE"/>
    <property type="match status" value="1"/>
</dbReference>
<dbReference type="PROSITE" id="PS50109">
    <property type="entry name" value="HIS_KIN"/>
    <property type="match status" value="1"/>
</dbReference>
<protein>
    <recommendedName>
        <fullName evidence="15">C4-dicarboxylate transport sensor protein DctB</fullName>
        <ecNumber evidence="3">2.7.13.3</ecNumber>
    </recommendedName>
</protein>
<comment type="catalytic activity">
    <reaction evidence="1">
        <text>ATP + protein L-histidine = ADP + protein N-phospho-L-histidine.</text>
        <dbReference type="EC" id="2.7.13.3"/>
    </reaction>
</comment>
<dbReference type="PIRSF" id="PIRSF036431">
    <property type="entry name" value="STHK_DctB"/>
    <property type="match status" value="1"/>
</dbReference>
<dbReference type="InterPro" id="IPR003594">
    <property type="entry name" value="HATPase_dom"/>
</dbReference>
<dbReference type="SUPFAM" id="SSF47384">
    <property type="entry name" value="Homodimeric domain of signal transducing histidine kinase"/>
    <property type="match status" value="1"/>
</dbReference>
<keyword evidence="8 16" id="KW-0812">Transmembrane</keyword>
<dbReference type="InterPro" id="IPR036890">
    <property type="entry name" value="HATPase_C_sf"/>
</dbReference>
<dbReference type="Pfam" id="PF02518">
    <property type="entry name" value="HATPase_c"/>
    <property type="match status" value="1"/>
</dbReference>
<dbReference type="InterPro" id="IPR003661">
    <property type="entry name" value="HisK_dim/P_dom"/>
</dbReference>
<dbReference type="SUPFAM" id="SSF55874">
    <property type="entry name" value="ATPase domain of HSP90 chaperone/DNA topoisomerase II/histidine kinase"/>
    <property type="match status" value="1"/>
</dbReference>
<evidence type="ECO:0000256" key="16">
    <source>
        <dbReference type="SAM" id="Phobius"/>
    </source>
</evidence>
<dbReference type="Gene3D" id="1.10.287.130">
    <property type="match status" value="1"/>
</dbReference>
<evidence type="ECO:0000256" key="2">
    <source>
        <dbReference type="ARBA" id="ARBA00004429"/>
    </source>
</evidence>
<evidence type="ECO:0000313" key="19">
    <source>
        <dbReference type="Proteomes" id="UP000321113"/>
    </source>
</evidence>
<dbReference type="PANTHER" id="PTHR43065:SF46">
    <property type="entry name" value="C4-DICARBOXYLATE TRANSPORT SENSOR PROTEIN DCTB"/>
    <property type="match status" value="1"/>
</dbReference>
<dbReference type="SMART" id="SM00387">
    <property type="entry name" value="HATPase_c"/>
    <property type="match status" value="1"/>
</dbReference>
<sequence length="589" mass="66354">MYRQFLLILILFVCTLVLGGQWVWNETKDELISQQETHIEKLSQYITSELDKFSHIPELISKDKELINALLTPNNSAQIEITNRYLDHVNEVVSAADTYLLDSYGTTIAASNWFLERSFIGKNFAFRPYFKDAIQGRESEYFALGLTSGLRGYYYGFPVVYAAEIIGVVVVKMELSAIESTWQQSQGAFIATDDNNIIFMSSEPSWLFKSLTNLPEDTLTQIRQSRQYLNADIEPLNATGDLTVSPSLLNLKDNNTNGEFLTLVERFPRAKLNLRSLVSTKHLYWSMINFAVIVALIFGVLSLLLLLARHRHLKHQQIDRIQAEAKQKLEFQVLERTAELQVEVRQRTEAEQQLIKTQGELIQAAKLALLGELSTSISHELNNPLAAIRSYADNGARYLIKGNSEQASENFSKITQLTERMANISQQLRSFAKKSDNTDLTYIALDPVLFSTKALLNPQLKSLNINLIEAAPSSYSVLANPIQLEQVLVNLLTNAMQEIKGLEKPKLTISLENSSDGWLFIHIDDNGAGVEEQKIARLFEPFFTTKDNGLGLGLSISRQIIDSFYGHLQYARSPLGGARFTISLLTAKD</sequence>
<dbReference type="EMBL" id="BJXK01000001">
    <property type="protein sequence ID" value="GEM77995.1"/>
    <property type="molecule type" value="Genomic_DNA"/>
</dbReference>
<dbReference type="InterPro" id="IPR004358">
    <property type="entry name" value="Sig_transdc_His_kin-like_C"/>
</dbReference>
<proteinExistence type="predicted"/>
<dbReference type="SMART" id="SM00388">
    <property type="entry name" value="HisKA"/>
    <property type="match status" value="1"/>
</dbReference>
<evidence type="ECO:0000256" key="7">
    <source>
        <dbReference type="ARBA" id="ARBA00022679"/>
    </source>
</evidence>
<dbReference type="GO" id="GO:0005886">
    <property type="term" value="C:plasma membrane"/>
    <property type="evidence" value="ECO:0007669"/>
    <property type="project" value="UniProtKB-SubCell"/>
</dbReference>
<dbReference type="EC" id="2.7.13.3" evidence="3"/>
<keyword evidence="5" id="KW-0997">Cell inner membrane</keyword>
<dbReference type="FunFam" id="3.30.450.20:FF:000127">
    <property type="entry name" value="C4-dicarboxylate transport sensor protein"/>
    <property type="match status" value="1"/>
</dbReference>
<keyword evidence="10" id="KW-0418">Kinase</keyword>
<gene>
    <name evidence="18" type="ORF">VSU01S_02400</name>
</gene>
<dbReference type="Pfam" id="PF02743">
    <property type="entry name" value="dCache_1"/>
    <property type="match status" value="1"/>
</dbReference>
<feature type="transmembrane region" description="Helical" evidence="16">
    <location>
        <begin position="283"/>
        <end position="308"/>
    </location>
</feature>
<evidence type="ECO:0000259" key="17">
    <source>
        <dbReference type="PROSITE" id="PS50109"/>
    </source>
</evidence>
<keyword evidence="9" id="KW-0547">Nucleotide-binding</keyword>
<keyword evidence="12 16" id="KW-1133">Transmembrane helix</keyword>
<dbReference type="Proteomes" id="UP000321113">
    <property type="component" value="Unassembled WGS sequence"/>
</dbReference>
<keyword evidence="19" id="KW-1185">Reference proteome</keyword>